<evidence type="ECO:0000256" key="1">
    <source>
        <dbReference type="SAM" id="MobiDB-lite"/>
    </source>
</evidence>
<reference evidence="3 4" key="1">
    <citation type="submission" date="2024-02" db="EMBL/GenBank/DDBJ databases">
        <title>De novo assembly and annotation of 12 fungi associated with fruit tree decline syndrome in Ontario, Canada.</title>
        <authorList>
            <person name="Sulman M."/>
            <person name="Ellouze W."/>
            <person name="Ilyukhin E."/>
        </authorList>
    </citation>
    <scope>NUCLEOTIDE SEQUENCE [LARGE SCALE GENOMIC DNA]</scope>
    <source>
        <strain evidence="3 4">M97-236</strain>
    </source>
</reference>
<name>A0ABR3RYX8_9PLEO</name>
<dbReference type="PANTHER" id="PTHR42080:SF1">
    <property type="entry name" value="SRR1-LIKE DOMAIN-CONTAINING PROTEIN"/>
    <property type="match status" value="1"/>
</dbReference>
<evidence type="ECO:0000313" key="4">
    <source>
        <dbReference type="Proteomes" id="UP001521222"/>
    </source>
</evidence>
<evidence type="ECO:0000313" key="3">
    <source>
        <dbReference type="EMBL" id="KAL1609621.1"/>
    </source>
</evidence>
<keyword evidence="4" id="KW-1185">Reference proteome</keyword>
<accession>A0ABR3RYX8</accession>
<dbReference type="PANTHER" id="PTHR42080">
    <property type="entry name" value="SRR1 DOMAIN-CONTAINING PROTEIN"/>
    <property type="match status" value="1"/>
</dbReference>
<gene>
    <name evidence="3" type="ORF">SLS59_001129</name>
</gene>
<dbReference type="Proteomes" id="UP001521222">
    <property type="component" value="Unassembled WGS sequence"/>
</dbReference>
<comment type="caution">
    <text evidence="3">The sequence shown here is derived from an EMBL/GenBank/DDBJ whole genome shotgun (WGS) entry which is preliminary data.</text>
</comment>
<organism evidence="3 4">
    <name type="scientific">Nothophoma quercina</name>
    <dbReference type="NCBI Taxonomy" id="749835"/>
    <lineage>
        <taxon>Eukaryota</taxon>
        <taxon>Fungi</taxon>
        <taxon>Dikarya</taxon>
        <taxon>Ascomycota</taxon>
        <taxon>Pezizomycotina</taxon>
        <taxon>Dothideomycetes</taxon>
        <taxon>Pleosporomycetidae</taxon>
        <taxon>Pleosporales</taxon>
        <taxon>Pleosporineae</taxon>
        <taxon>Didymellaceae</taxon>
        <taxon>Nothophoma</taxon>
    </lineage>
</organism>
<evidence type="ECO:0000259" key="2">
    <source>
        <dbReference type="Pfam" id="PF07985"/>
    </source>
</evidence>
<protein>
    <recommendedName>
        <fullName evidence="2">SRR1-like domain-containing protein</fullName>
    </recommendedName>
</protein>
<dbReference type="EMBL" id="JAKIXB020000003">
    <property type="protein sequence ID" value="KAL1609621.1"/>
    <property type="molecule type" value="Genomic_DNA"/>
</dbReference>
<feature type="domain" description="SRR1-like" evidence="2">
    <location>
        <begin position="80"/>
        <end position="126"/>
    </location>
</feature>
<dbReference type="Pfam" id="PF07985">
    <property type="entry name" value="SRR1"/>
    <property type="match status" value="1"/>
</dbReference>
<proteinExistence type="predicted"/>
<feature type="compositionally biased region" description="Basic and acidic residues" evidence="1">
    <location>
        <begin position="211"/>
        <end position="230"/>
    </location>
</feature>
<dbReference type="InterPro" id="IPR012942">
    <property type="entry name" value="SRR1-like"/>
</dbReference>
<feature type="region of interest" description="Disordered" evidence="1">
    <location>
        <begin position="211"/>
        <end position="257"/>
    </location>
</feature>
<feature type="region of interest" description="Disordered" evidence="1">
    <location>
        <begin position="29"/>
        <end position="49"/>
    </location>
</feature>
<sequence>MGGRGRVKRQQVSTDDGWTVITHGLSSLSVGNGKKKGKGGRSNAQAGSMPTDIVHGLTAEKLLQDFNNRTEKWMTTACAQHLESVLAKKEWGVKDAVCIGIGSFSRDWEHRHRAMWQLVLFIPFVDWYMLLPIFLKGKDPVLYVGNEILDDYGAFAQSDEKRAKLEACNELGKRWLEQRDMVKLAEFEMHPHALNGMVVYWIEQEEKIEGTGPVVEEKGDTDVKDNEETKAIATKGRVSDGAGDGTGEAAESKTIQP</sequence>